<reference evidence="1 2" key="1">
    <citation type="submission" date="2024-06" db="EMBL/GenBank/DDBJ databases">
        <title>Genomic Encyclopedia of Type Strains, Phase IV (KMG-IV): sequencing the most valuable type-strain genomes for metagenomic binning, comparative biology and taxonomic classification.</title>
        <authorList>
            <person name="Goeker M."/>
        </authorList>
    </citation>
    <scope>NUCLEOTIDE SEQUENCE [LARGE SCALE GENOMIC DNA]</scope>
    <source>
        <strain evidence="1 2">DSM 29780</strain>
    </source>
</reference>
<gene>
    <name evidence="1" type="ORF">ABID16_004503</name>
</gene>
<dbReference type="EMBL" id="JBEPMB010000013">
    <property type="protein sequence ID" value="MET3616154.1"/>
    <property type="molecule type" value="Genomic_DNA"/>
</dbReference>
<keyword evidence="2" id="KW-1185">Reference proteome</keyword>
<evidence type="ECO:0000313" key="2">
    <source>
        <dbReference type="Proteomes" id="UP001549047"/>
    </source>
</evidence>
<name>A0ABV2J5W5_9HYPH</name>
<evidence type="ECO:0000313" key="1">
    <source>
        <dbReference type="EMBL" id="MET3616154.1"/>
    </source>
</evidence>
<proteinExistence type="predicted"/>
<sequence>MNDEFKKLFEFSREIEKAGNPLKDLQETLRVASGLGPGADIQAVMKELKSRSTEATGMFAELRQTLGGSDAISERVRRLSGAVAKIDQANWKGDVLAIRAQHAQFSDQLRELQQQFLLPDTQTISSTVADLKLISSTIAELGGAKTVESRMAAMRLGWVDTHDHMRSFQSFIDLQEVGRLSTSALSFSADISSRLRLELGDWRDPITFNVAELETAAGRLALYDSRGFDPHLTHFSEPAYHEAVVIAGLAVEEDELPADDDDDFVELNSSAYRTLIRFEREVRAFIVTVMSGAFGDQWMNQLPPAVRDDWHAKREKARAAGANDIPLIDYADFTHYKLIIEKSDNWTKVFKPIFGRKEDVQESFQRLFPVRLATMHSRFITLDDDLLLRSETTRLINAIRRQCW</sequence>
<evidence type="ECO:0008006" key="3">
    <source>
        <dbReference type="Google" id="ProtNLM"/>
    </source>
</evidence>
<organism evidence="1 2">
    <name type="scientific">Rhizobium aquaticum</name>
    <dbReference type="NCBI Taxonomy" id="1549636"/>
    <lineage>
        <taxon>Bacteria</taxon>
        <taxon>Pseudomonadati</taxon>
        <taxon>Pseudomonadota</taxon>
        <taxon>Alphaproteobacteria</taxon>
        <taxon>Hyphomicrobiales</taxon>
        <taxon>Rhizobiaceae</taxon>
        <taxon>Rhizobium/Agrobacterium group</taxon>
        <taxon>Rhizobium</taxon>
    </lineage>
</organism>
<protein>
    <recommendedName>
        <fullName evidence="3">Swt1-like HEPN domain-containing protein</fullName>
    </recommendedName>
</protein>
<dbReference type="RefSeq" id="WP_354558611.1">
    <property type="nucleotide sequence ID" value="NZ_JBEPMB010000013.1"/>
</dbReference>
<dbReference type="Proteomes" id="UP001549047">
    <property type="component" value="Unassembled WGS sequence"/>
</dbReference>
<comment type="caution">
    <text evidence="1">The sequence shown here is derived from an EMBL/GenBank/DDBJ whole genome shotgun (WGS) entry which is preliminary data.</text>
</comment>
<accession>A0ABV2J5W5</accession>